<dbReference type="Proteomes" id="UP000799755">
    <property type="component" value="Unassembled WGS sequence"/>
</dbReference>
<evidence type="ECO:0000313" key="1">
    <source>
        <dbReference type="EMBL" id="KAF2470302.1"/>
    </source>
</evidence>
<accession>A0ACB6QW59</accession>
<proteinExistence type="predicted"/>
<sequence>MSKPCPPPSHRPVVPRRGGLFRVEASTLSGHAECQTVRAQVHSISSQVRIKPPSNHIQNSCNSKTCTAHRNQRKLAVNLPSEAQHIPFQQLTSKLAFTHSNPTSQTKPTAYPAFPIRTPCLPPSLFPSAPSLLPINADDSPRLDGSGGSSPMQWNSVACVASCTRTVKTECMLSHWNGRGMPIAGRICSACCIQAVIESSARIQANWRIRMRGTREELLLLGKMKECRVTVPLHAALSSIYPTPNSFPSNYLPVYSISNNLILFSYPHAHKALILAATLPLSISGTSSPNLNPNLPFLPPSSQSKPLSPHPHLRSKTYEAIKQAHNP</sequence>
<dbReference type="EMBL" id="MU003508">
    <property type="protein sequence ID" value="KAF2470302.1"/>
    <property type="molecule type" value="Genomic_DNA"/>
</dbReference>
<name>A0ACB6QW59_9PLEO</name>
<protein>
    <submittedName>
        <fullName evidence="1">Uncharacterized protein</fullName>
    </submittedName>
</protein>
<comment type="caution">
    <text evidence="1">The sequence shown here is derived from an EMBL/GenBank/DDBJ whole genome shotgun (WGS) entry which is preliminary data.</text>
</comment>
<keyword evidence="2" id="KW-1185">Reference proteome</keyword>
<reference evidence="1" key="1">
    <citation type="journal article" date="2020" name="Stud. Mycol.">
        <title>101 Dothideomycetes genomes: a test case for predicting lifestyles and emergence of pathogens.</title>
        <authorList>
            <person name="Haridas S."/>
            <person name="Albert R."/>
            <person name="Binder M."/>
            <person name="Bloem J."/>
            <person name="Labutti K."/>
            <person name="Salamov A."/>
            <person name="Andreopoulos B."/>
            <person name="Baker S."/>
            <person name="Barry K."/>
            <person name="Bills G."/>
            <person name="Bluhm B."/>
            <person name="Cannon C."/>
            <person name="Castanera R."/>
            <person name="Culley D."/>
            <person name="Daum C."/>
            <person name="Ezra D."/>
            <person name="Gonzalez J."/>
            <person name="Henrissat B."/>
            <person name="Kuo A."/>
            <person name="Liang C."/>
            <person name="Lipzen A."/>
            <person name="Lutzoni F."/>
            <person name="Magnuson J."/>
            <person name="Mondo S."/>
            <person name="Nolan M."/>
            <person name="Ohm R."/>
            <person name="Pangilinan J."/>
            <person name="Park H.-J."/>
            <person name="Ramirez L."/>
            <person name="Alfaro M."/>
            <person name="Sun H."/>
            <person name="Tritt A."/>
            <person name="Yoshinaga Y."/>
            <person name="Zwiers L.-H."/>
            <person name="Turgeon B."/>
            <person name="Goodwin S."/>
            <person name="Spatafora J."/>
            <person name="Crous P."/>
            <person name="Grigoriev I."/>
        </authorList>
    </citation>
    <scope>NUCLEOTIDE SEQUENCE</scope>
    <source>
        <strain evidence="1">ATCC 200398</strain>
    </source>
</reference>
<organism evidence="1 2">
    <name type="scientific">Lindgomyces ingoldianus</name>
    <dbReference type="NCBI Taxonomy" id="673940"/>
    <lineage>
        <taxon>Eukaryota</taxon>
        <taxon>Fungi</taxon>
        <taxon>Dikarya</taxon>
        <taxon>Ascomycota</taxon>
        <taxon>Pezizomycotina</taxon>
        <taxon>Dothideomycetes</taxon>
        <taxon>Pleosporomycetidae</taxon>
        <taxon>Pleosporales</taxon>
        <taxon>Lindgomycetaceae</taxon>
        <taxon>Lindgomyces</taxon>
    </lineage>
</organism>
<gene>
    <name evidence="1" type="ORF">BDR25DRAFT_355418</name>
</gene>
<evidence type="ECO:0000313" key="2">
    <source>
        <dbReference type="Proteomes" id="UP000799755"/>
    </source>
</evidence>